<comment type="similarity">
    <text evidence="1">Belongs to the peptidase S45 family.</text>
</comment>
<dbReference type="PANTHER" id="PTHR34218">
    <property type="entry name" value="PEPTIDASE S45 PENICILLIN AMIDASE"/>
    <property type="match status" value="1"/>
</dbReference>
<gene>
    <name evidence="2" type="ORF">METZ01_LOCUS445296</name>
</gene>
<sequence>MTEKSISNSDITSALPDTKSPLAVPGLRGRVTIIRDIHGIPHIRANHVQDAFFGQGFATAQDRLWHMDFDRRQAYGKWSELAGSSGLESDRMMRKFQIGTSVFSDYENLKRETREMFDSYASGVNAFIENTENLPIEYSIVE</sequence>
<dbReference type="AlphaFoldDB" id="A0A382ZAC5"/>
<organism evidence="2">
    <name type="scientific">marine metagenome</name>
    <dbReference type="NCBI Taxonomy" id="408172"/>
    <lineage>
        <taxon>unclassified sequences</taxon>
        <taxon>metagenomes</taxon>
        <taxon>ecological metagenomes</taxon>
    </lineage>
</organism>
<dbReference type="GO" id="GO:0016811">
    <property type="term" value="F:hydrolase activity, acting on carbon-nitrogen (but not peptide) bonds, in linear amides"/>
    <property type="evidence" value="ECO:0007669"/>
    <property type="project" value="InterPro"/>
</dbReference>
<evidence type="ECO:0000256" key="1">
    <source>
        <dbReference type="ARBA" id="ARBA00006586"/>
    </source>
</evidence>
<dbReference type="SUPFAM" id="SSF56235">
    <property type="entry name" value="N-terminal nucleophile aminohydrolases (Ntn hydrolases)"/>
    <property type="match status" value="1"/>
</dbReference>
<dbReference type="EMBL" id="UINC01182307">
    <property type="protein sequence ID" value="SVD92442.1"/>
    <property type="molecule type" value="Genomic_DNA"/>
</dbReference>
<protein>
    <recommendedName>
        <fullName evidence="3">Penicillin acylase family protein</fullName>
    </recommendedName>
</protein>
<feature type="non-terminal residue" evidence="2">
    <location>
        <position position="142"/>
    </location>
</feature>
<reference evidence="2" key="1">
    <citation type="submission" date="2018-05" db="EMBL/GenBank/DDBJ databases">
        <authorList>
            <person name="Lanie J.A."/>
            <person name="Ng W.-L."/>
            <person name="Kazmierczak K.M."/>
            <person name="Andrzejewski T.M."/>
            <person name="Davidsen T.M."/>
            <person name="Wayne K.J."/>
            <person name="Tettelin H."/>
            <person name="Glass J.I."/>
            <person name="Rusch D."/>
            <person name="Podicherti R."/>
            <person name="Tsui H.-C.T."/>
            <person name="Winkler M.E."/>
        </authorList>
    </citation>
    <scope>NUCLEOTIDE SEQUENCE</scope>
</reference>
<evidence type="ECO:0008006" key="3">
    <source>
        <dbReference type="Google" id="ProtNLM"/>
    </source>
</evidence>
<dbReference type="Gene3D" id="1.10.439.10">
    <property type="entry name" value="Penicillin Amidohydrolase, domain 1"/>
    <property type="match status" value="1"/>
</dbReference>
<dbReference type="InterPro" id="IPR023343">
    <property type="entry name" value="Penicillin_amidase_dom1"/>
</dbReference>
<dbReference type="GO" id="GO:0017000">
    <property type="term" value="P:antibiotic biosynthetic process"/>
    <property type="evidence" value="ECO:0007669"/>
    <property type="project" value="InterPro"/>
</dbReference>
<evidence type="ECO:0000313" key="2">
    <source>
        <dbReference type="EMBL" id="SVD92442.1"/>
    </source>
</evidence>
<accession>A0A382ZAC5</accession>
<dbReference type="InterPro" id="IPR029055">
    <property type="entry name" value="Ntn_hydrolases_N"/>
</dbReference>
<proteinExistence type="inferred from homology"/>
<dbReference type="PANTHER" id="PTHR34218:SF4">
    <property type="entry name" value="ACYL-HOMOSERINE LACTONE ACYLASE QUIP"/>
    <property type="match status" value="1"/>
</dbReference>
<dbReference type="Pfam" id="PF01804">
    <property type="entry name" value="Penicil_amidase"/>
    <property type="match status" value="1"/>
</dbReference>
<name>A0A382ZAC5_9ZZZZ</name>
<dbReference type="InterPro" id="IPR002692">
    <property type="entry name" value="S45"/>
</dbReference>